<dbReference type="Gene3D" id="1.20.120.680">
    <property type="entry name" value="Formiminotetrahydrofolate cyclodeaminase monomer, up-and-down helical bundle"/>
    <property type="match status" value="1"/>
</dbReference>
<dbReference type="InterPro" id="IPR007044">
    <property type="entry name" value="Cyclodeamin/CycHdrlase"/>
</dbReference>
<reference evidence="2 3" key="1">
    <citation type="submission" date="2019-05" db="EMBL/GenBank/DDBJ databases">
        <title>Nesterenkonia sp. GY074 isolated from the Southern Atlantic Ocean.</title>
        <authorList>
            <person name="Zhang G."/>
        </authorList>
    </citation>
    <scope>NUCLEOTIDE SEQUENCE [LARGE SCALE GENOMIC DNA]</scope>
    <source>
        <strain evidence="2 3">GY074</strain>
    </source>
</reference>
<protein>
    <submittedName>
        <fullName evidence="2">Cyclodeaminase/cyclohydrolase family protein</fullName>
    </submittedName>
</protein>
<evidence type="ECO:0000259" key="1">
    <source>
        <dbReference type="Pfam" id="PF04961"/>
    </source>
</evidence>
<accession>A0A5R9BCD9</accession>
<gene>
    <name evidence="2" type="ORF">FEF26_08480</name>
</gene>
<evidence type="ECO:0000313" key="2">
    <source>
        <dbReference type="EMBL" id="TLP97006.1"/>
    </source>
</evidence>
<proteinExistence type="predicted"/>
<dbReference type="RefSeq" id="WP_138253107.1">
    <property type="nucleotide sequence ID" value="NZ_VAVZ01000020.1"/>
</dbReference>
<feature type="domain" description="Cyclodeaminase/cyclohydrolase" evidence="1">
    <location>
        <begin position="13"/>
        <end position="172"/>
    </location>
</feature>
<dbReference type="Proteomes" id="UP000310458">
    <property type="component" value="Unassembled WGS sequence"/>
</dbReference>
<organism evidence="2 3">
    <name type="scientific">Nesterenkonia salmonea</name>
    <dbReference type="NCBI Taxonomy" id="1804987"/>
    <lineage>
        <taxon>Bacteria</taxon>
        <taxon>Bacillati</taxon>
        <taxon>Actinomycetota</taxon>
        <taxon>Actinomycetes</taxon>
        <taxon>Micrococcales</taxon>
        <taxon>Micrococcaceae</taxon>
        <taxon>Nesterenkonia</taxon>
    </lineage>
</organism>
<keyword evidence="2" id="KW-0378">Hydrolase</keyword>
<comment type="caution">
    <text evidence="2">The sequence shown here is derived from an EMBL/GenBank/DDBJ whole genome shotgun (WGS) entry which is preliminary data.</text>
</comment>
<dbReference type="Pfam" id="PF04961">
    <property type="entry name" value="FTCD_C"/>
    <property type="match status" value="1"/>
</dbReference>
<dbReference type="GO" id="GO:0016787">
    <property type="term" value="F:hydrolase activity"/>
    <property type="evidence" value="ECO:0007669"/>
    <property type="project" value="UniProtKB-KW"/>
</dbReference>
<dbReference type="SUPFAM" id="SSF101262">
    <property type="entry name" value="Methenyltetrahydrofolate cyclohydrolase-like"/>
    <property type="match status" value="1"/>
</dbReference>
<dbReference type="InterPro" id="IPR036178">
    <property type="entry name" value="Formintransfe-cycloase-like_sf"/>
</dbReference>
<evidence type="ECO:0000313" key="3">
    <source>
        <dbReference type="Proteomes" id="UP000310458"/>
    </source>
</evidence>
<dbReference type="EMBL" id="VAVZ01000020">
    <property type="protein sequence ID" value="TLP97006.1"/>
    <property type="molecule type" value="Genomic_DNA"/>
</dbReference>
<keyword evidence="3" id="KW-1185">Reference proteome</keyword>
<dbReference type="OrthoDB" id="4931985at2"/>
<sequence>MNTPDEITTQESTVEDWTHALGKPIGAPGGGAGAGVMLAIAASLTSMVAGYTDAEKNPGNQLEEILTRAQNLRRTALRLADDDAAASQAFGAAFKLDRGEERDQAIREASVGAAQSSAKLGEHAVEAIDDLIWLAENGKSALIADVVVAFGALRAAVAGARTNVSFDLGTLRASGSTLEQIRQQHPELWETVHRFDDAMERIDASTAAIDQRAAPTGSH</sequence>
<dbReference type="AlphaFoldDB" id="A0A5R9BCD9"/>
<name>A0A5R9BCD9_9MICC</name>